<gene>
    <name evidence="2" type="ORF">AMSG_10513</name>
</gene>
<dbReference type="Proteomes" id="UP000054408">
    <property type="component" value="Unassembled WGS sequence"/>
</dbReference>
<reference evidence="2 3" key="1">
    <citation type="submission" date="2010-05" db="EMBL/GenBank/DDBJ databases">
        <title>The Genome Sequence of Thecamonas trahens ATCC 50062.</title>
        <authorList>
            <consortium name="The Broad Institute Genome Sequencing Platform"/>
            <person name="Russ C."/>
            <person name="Cuomo C."/>
            <person name="Shea T."/>
            <person name="Young S.K."/>
            <person name="Zeng Q."/>
            <person name="Koehrsen M."/>
            <person name="Haas B."/>
            <person name="Borodovsky M."/>
            <person name="Guigo R."/>
            <person name="Alvarado L."/>
            <person name="Berlin A."/>
            <person name="Bochicchio J."/>
            <person name="Borenstein D."/>
            <person name="Chapman S."/>
            <person name="Chen Z."/>
            <person name="Freedman E."/>
            <person name="Gellesch M."/>
            <person name="Goldberg J."/>
            <person name="Griggs A."/>
            <person name="Gujja S."/>
            <person name="Heilman E."/>
            <person name="Heiman D."/>
            <person name="Hepburn T."/>
            <person name="Howarth C."/>
            <person name="Jen D."/>
            <person name="Larson L."/>
            <person name="Mehta T."/>
            <person name="Park D."/>
            <person name="Pearson M."/>
            <person name="Roberts A."/>
            <person name="Saif S."/>
            <person name="Shenoy N."/>
            <person name="Sisk P."/>
            <person name="Stolte C."/>
            <person name="Sykes S."/>
            <person name="Thomson T."/>
            <person name="Walk T."/>
            <person name="White J."/>
            <person name="Yandava C."/>
            <person name="Burger G."/>
            <person name="Gray M.W."/>
            <person name="Holland P.W.H."/>
            <person name="King N."/>
            <person name="Lang F.B.F."/>
            <person name="Roger A.J."/>
            <person name="Ruiz-Trillo I."/>
            <person name="Lander E."/>
            <person name="Nusbaum C."/>
        </authorList>
    </citation>
    <scope>NUCLEOTIDE SEQUENCE [LARGE SCALE GENOMIC DNA]</scope>
    <source>
        <strain evidence="2 3">ATCC 50062</strain>
    </source>
</reference>
<protein>
    <submittedName>
        <fullName evidence="2">Uncharacterized protein</fullName>
    </submittedName>
</protein>
<name>A0A0L0DTQ7_THETB</name>
<evidence type="ECO:0000313" key="3">
    <source>
        <dbReference type="Proteomes" id="UP000054408"/>
    </source>
</evidence>
<feature type="region of interest" description="Disordered" evidence="1">
    <location>
        <begin position="420"/>
        <end position="441"/>
    </location>
</feature>
<proteinExistence type="predicted"/>
<organism evidence="2 3">
    <name type="scientific">Thecamonas trahens ATCC 50062</name>
    <dbReference type="NCBI Taxonomy" id="461836"/>
    <lineage>
        <taxon>Eukaryota</taxon>
        <taxon>Apusozoa</taxon>
        <taxon>Apusomonadida</taxon>
        <taxon>Apusomonadidae</taxon>
        <taxon>Thecamonas</taxon>
    </lineage>
</organism>
<dbReference type="EMBL" id="GL349492">
    <property type="protein sequence ID" value="KNC54863.1"/>
    <property type="molecule type" value="Genomic_DNA"/>
</dbReference>
<keyword evidence="3" id="KW-1185">Reference proteome</keyword>
<feature type="compositionally biased region" description="Polar residues" evidence="1">
    <location>
        <begin position="427"/>
        <end position="439"/>
    </location>
</feature>
<dbReference type="AlphaFoldDB" id="A0A0L0DTQ7"/>
<sequence length="473" mass="52338">MEMSRIQQQAANELDTILNWVKDDSIDGVTRQKRVVVFASWIDELDARARSGTTHCAKNVKDSLREVRNNISHMNDNGEGGFSSDIPMPLQASVKLYVSKLRGLPLDQMIAGDAERLAAIAADDENAAALGMFLGLKKANESMHRTFNPGYFTPLPELQFSNGHQPKIMSCDATRLTQALRDAGFGLVSPLAYAFGNLDRERRILLKEVNEQISGFEVLDMVDVVGELLGEDILDKRHDRRVYAMMKAAYKAKEVNAKEWTTNNGLLRAFEQQKSWGKLLYNLCQGSETELFLMLNTRAACEKKAAADYTAFCNTGQLLKQITEFLKIKLNTAVTSLEDQIERRCASTQPLLAVVASGGLCRPSPRLPLPRVRSSTSRAIGSMQTSDFSLMTLSPGPRTVRSVLRRLPAAVMRTCVGMGSRPIGPAGTQSSTSGHTARTWSDARSRMISRLPRLFWTIWPSMASTPISTSAWS</sequence>
<evidence type="ECO:0000313" key="2">
    <source>
        <dbReference type="EMBL" id="KNC54863.1"/>
    </source>
</evidence>
<evidence type="ECO:0000256" key="1">
    <source>
        <dbReference type="SAM" id="MobiDB-lite"/>
    </source>
</evidence>
<dbReference type="RefSeq" id="XP_013753461.1">
    <property type="nucleotide sequence ID" value="XM_013898007.1"/>
</dbReference>
<accession>A0A0L0DTQ7</accession>
<dbReference type="GeneID" id="25568725"/>